<evidence type="ECO:0000259" key="1">
    <source>
        <dbReference type="PROSITE" id="PS50093"/>
    </source>
</evidence>
<dbReference type="Gene3D" id="2.60.40.10">
    <property type="entry name" value="Immunoglobulins"/>
    <property type="match status" value="3"/>
</dbReference>
<feature type="domain" description="PKD" evidence="1">
    <location>
        <begin position="328"/>
        <end position="387"/>
    </location>
</feature>
<sequence>MILLSITLLYVVFCTLWLHKNYNIVYTPQTSEDLAGIQAIRTGLFSRQFNVQSGGIVSSPTQVPSNSTKLSENKLQTNTITSLLAATPNLKDLTAFVTADMLVQESSTVLGPKADFTLSPDKPCTNATITFADNSTKGDCGENLSYEWGIYPIEGYEVLSVDDISKKVNVKFNQHGYYTVKLKVSNSCGTDEISRVVLVNSDSPQAAFSIDAINNTSCIGSDVSIKNESTGGSLEYRWSVSPDTDYTITSGDLTSESPVFRFPNAGTYDISLSVFNLCSNKTSTATQTVTVVDVPPPTVELLSRNVSYCGPQSIKFGIDTPNHAPAYSGTVTSYEWLISSGASFVSGTTTGSAYPEISFPNPGTYKVQVIASNWCGSSAPATQFITINPIPVAPVVTGNQSICHGTST</sequence>
<evidence type="ECO:0000313" key="3">
    <source>
        <dbReference type="Proteomes" id="UP001597369"/>
    </source>
</evidence>
<dbReference type="Proteomes" id="UP001597369">
    <property type="component" value="Unassembled WGS sequence"/>
</dbReference>
<accession>A0ABW4X2F4</accession>
<dbReference type="InterPro" id="IPR035986">
    <property type="entry name" value="PKD_dom_sf"/>
</dbReference>
<proteinExistence type="predicted"/>
<dbReference type="Pfam" id="PF19408">
    <property type="entry name" value="PKD_6"/>
    <property type="match status" value="1"/>
</dbReference>
<keyword evidence="3" id="KW-1185">Reference proteome</keyword>
<organism evidence="2 3">
    <name type="scientific">Pontibacter silvestris</name>
    <dbReference type="NCBI Taxonomy" id="2305183"/>
    <lineage>
        <taxon>Bacteria</taxon>
        <taxon>Pseudomonadati</taxon>
        <taxon>Bacteroidota</taxon>
        <taxon>Cytophagia</taxon>
        <taxon>Cytophagales</taxon>
        <taxon>Hymenobacteraceae</taxon>
        <taxon>Pontibacter</taxon>
    </lineage>
</organism>
<dbReference type="EMBL" id="JBHUHV010000055">
    <property type="protein sequence ID" value="MFD2068786.1"/>
    <property type="molecule type" value="Genomic_DNA"/>
</dbReference>
<name>A0ABW4X2F4_9BACT</name>
<feature type="non-terminal residue" evidence="2">
    <location>
        <position position="408"/>
    </location>
</feature>
<dbReference type="SUPFAM" id="SSF49299">
    <property type="entry name" value="PKD domain"/>
    <property type="match status" value="3"/>
</dbReference>
<dbReference type="InterPro" id="IPR013783">
    <property type="entry name" value="Ig-like_fold"/>
</dbReference>
<feature type="domain" description="PKD" evidence="1">
    <location>
        <begin position="206"/>
        <end position="291"/>
    </location>
</feature>
<reference evidence="3" key="1">
    <citation type="journal article" date="2019" name="Int. J. Syst. Evol. Microbiol.">
        <title>The Global Catalogue of Microorganisms (GCM) 10K type strain sequencing project: providing services to taxonomists for standard genome sequencing and annotation.</title>
        <authorList>
            <consortium name="The Broad Institute Genomics Platform"/>
            <consortium name="The Broad Institute Genome Sequencing Center for Infectious Disease"/>
            <person name="Wu L."/>
            <person name="Ma J."/>
        </authorList>
    </citation>
    <scope>NUCLEOTIDE SEQUENCE [LARGE SCALE GENOMIC DNA]</scope>
    <source>
        <strain evidence="3">JCM 16545</strain>
    </source>
</reference>
<gene>
    <name evidence="2" type="ORF">ACFSKU_17985</name>
</gene>
<dbReference type="SMART" id="SM00089">
    <property type="entry name" value="PKD"/>
    <property type="match status" value="3"/>
</dbReference>
<dbReference type="PROSITE" id="PS50093">
    <property type="entry name" value="PKD"/>
    <property type="match status" value="2"/>
</dbReference>
<dbReference type="InterPro" id="IPR022409">
    <property type="entry name" value="PKD/Chitinase_dom"/>
</dbReference>
<dbReference type="InterPro" id="IPR045829">
    <property type="entry name" value="PKD_6"/>
</dbReference>
<comment type="caution">
    <text evidence="2">The sequence shown here is derived from an EMBL/GenBank/DDBJ whole genome shotgun (WGS) entry which is preliminary data.</text>
</comment>
<dbReference type="InterPro" id="IPR000601">
    <property type="entry name" value="PKD_dom"/>
</dbReference>
<evidence type="ECO:0000313" key="2">
    <source>
        <dbReference type="EMBL" id="MFD2068786.1"/>
    </source>
</evidence>
<protein>
    <recommendedName>
        <fullName evidence="1">PKD domain-containing protein</fullName>
    </recommendedName>
</protein>